<dbReference type="EMBL" id="AWXR01000031">
    <property type="protein sequence ID" value="ERM82211.1"/>
    <property type="molecule type" value="Genomic_DNA"/>
</dbReference>
<sequence length="42" mass="4751">MPPKLGIIQPEICIGIPNGFKRARKSDHLENTVQHRSGRVKK</sequence>
<evidence type="ECO:0000313" key="2">
    <source>
        <dbReference type="Proteomes" id="UP000016843"/>
    </source>
</evidence>
<gene>
    <name evidence="1" type="ORF">P872_07330</name>
</gene>
<evidence type="ECO:0000313" key="1">
    <source>
        <dbReference type="EMBL" id="ERM82211.1"/>
    </source>
</evidence>
<name>U5BZV3_9BACT</name>
<organism evidence="1 2">
    <name type="scientific">Rhodonellum psychrophilum GCM71 = DSM 17998</name>
    <dbReference type="NCBI Taxonomy" id="1123057"/>
    <lineage>
        <taxon>Bacteria</taxon>
        <taxon>Pseudomonadati</taxon>
        <taxon>Bacteroidota</taxon>
        <taxon>Cytophagia</taxon>
        <taxon>Cytophagales</taxon>
        <taxon>Cytophagaceae</taxon>
        <taxon>Rhodonellum</taxon>
    </lineage>
</organism>
<keyword evidence="2" id="KW-1185">Reference proteome</keyword>
<dbReference type="AlphaFoldDB" id="U5BZV3"/>
<dbReference type="Proteomes" id="UP000016843">
    <property type="component" value="Unassembled WGS sequence"/>
</dbReference>
<comment type="caution">
    <text evidence="1">The sequence shown here is derived from an EMBL/GenBank/DDBJ whole genome shotgun (WGS) entry which is preliminary data.</text>
</comment>
<proteinExistence type="predicted"/>
<protein>
    <submittedName>
        <fullName evidence="1">Uncharacterized protein</fullName>
    </submittedName>
</protein>
<accession>U5BZV3</accession>
<reference evidence="1 2" key="1">
    <citation type="journal article" date="2013" name="Genome Announc.">
        <title>Draft Genome Sequence of the Psychrophilic and Alkaliphilic Rhodonellum psychrophilum Strain GCM71T.</title>
        <authorList>
            <person name="Hauptmann A.L."/>
            <person name="Glaring M.A."/>
            <person name="Hallin P.F."/>
            <person name="Prieme A."/>
            <person name="Stougaard P."/>
        </authorList>
    </citation>
    <scope>NUCLEOTIDE SEQUENCE [LARGE SCALE GENOMIC DNA]</scope>
    <source>
        <strain evidence="1 2">GCM71</strain>
    </source>
</reference>